<dbReference type="InterPro" id="IPR000210">
    <property type="entry name" value="BTB/POZ_dom"/>
</dbReference>
<sequence>MLSRPPAAEPPPPPQEGEEGSTGSNLPPFSSRRRAAAAAAKEAAAAAAAAAERAAREAVEGGAPRGAEQADAAGALAALAERLRAALPSVGTPPAADGRGVTLGESYVDSPTLSDVTFTVEGRPFRAHRTALLASSDAFRAMFEGGYREAGAGAIEIPNISWAAFDAMMRYVYTGQAVVPSGLEAELLAASDQYLLDGLKTACQDAI</sequence>
<feature type="domain" description="BTB" evidence="3">
    <location>
        <begin position="114"/>
        <end position="181"/>
    </location>
</feature>
<organism evidence="4 5">
    <name type="scientific">Monoraphidium neglectum</name>
    <dbReference type="NCBI Taxonomy" id="145388"/>
    <lineage>
        <taxon>Eukaryota</taxon>
        <taxon>Viridiplantae</taxon>
        <taxon>Chlorophyta</taxon>
        <taxon>core chlorophytes</taxon>
        <taxon>Chlorophyceae</taxon>
        <taxon>CS clade</taxon>
        <taxon>Sphaeropleales</taxon>
        <taxon>Selenastraceae</taxon>
        <taxon>Monoraphidium</taxon>
    </lineage>
</organism>
<dbReference type="InterPro" id="IPR044282">
    <property type="entry name" value="ABAP1/ARIA"/>
</dbReference>
<dbReference type="Proteomes" id="UP000054498">
    <property type="component" value="Unassembled WGS sequence"/>
</dbReference>
<name>A0A0D2IUW4_9CHLO</name>
<dbReference type="Pfam" id="PF00651">
    <property type="entry name" value="BTB"/>
    <property type="match status" value="1"/>
</dbReference>
<dbReference type="InterPro" id="IPR011333">
    <property type="entry name" value="SKP1/BTB/POZ_sf"/>
</dbReference>
<feature type="non-terminal residue" evidence="4">
    <location>
        <position position="207"/>
    </location>
</feature>
<proteinExistence type="predicted"/>
<dbReference type="RefSeq" id="XP_013890742.1">
    <property type="nucleotide sequence ID" value="XM_014035288.1"/>
</dbReference>
<gene>
    <name evidence="4" type="ORF">MNEG_16242</name>
</gene>
<dbReference type="PROSITE" id="PS50097">
    <property type="entry name" value="BTB"/>
    <property type="match status" value="1"/>
</dbReference>
<dbReference type="PANTHER" id="PTHR46710">
    <property type="entry name" value="ARM REPEAT PROTEIN INTERACTING WITH ABF2"/>
    <property type="match status" value="1"/>
</dbReference>
<evidence type="ECO:0000259" key="3">
    <source>
        <dbReference type="PROSITE" id="PS50097"/>
    </source>
</evidence>
<evidence type="ECO:0000256" key="1">
    <source>
        <dbReference type="ARBA" id="ARBA00004906"/>
    </source>
</evidence>
<dbReference type="AlphaFoldDB" id="A0A0D2IUW4"/>
<dbReference type="KEGG" id="mng:MNEG_16242"/>
<feature type="region of interest" description="Disordered" evidence="2">
    <location>
        <begin position="1"/>
        <end position="43"/>
    </location>
</feature>
<dbReference type="EMBL" id="KK106363">
    <property type="protein sequence ID" value="KIY91722.1"/>
    <property type="molecule type" value="Genomic_DNA"/>
</dbReference>
<dbReference type="PANTHER" id="PTHR46710:SF1">
    <property type="entry name" value="ARM REPEAT PROTEIN INTERACTING WITH ABF2"/>
    <property type="match status" value="1"/>
</dbReference>
<protein>
    <recommendedName>
        <fullName evidence="3">BTB domain-containing protein</fullName>
    </recommendedName>
</protein>
<reference evidence="4 5" key="1">
    <citation type="journal article" date="2013" name="BMC Genomics">
        <title>Reconstruction of the lipid metabolism for the microalga Monoraphidium neglectum from its genome sequence reveals characteristics suitable for biofuel production.</title>
        <authorList>
            <person name="Bogen C."/>
            <person name="Al-Dilaimi A."/>
            <person name="Albersmeier A."/>
            <person name="Wichmann J."/>
            <person name="Grundmann M."/>
            <person name="Rupp O."/>
            <person name="Lauersen K.J."/>
            <person name="Blifernez-Klassen O."/>
            <person name="Kalinowski J."/>
            <person name="Goesmann A."/>
            <person name="Mussgnug J.H."/>
            <person name="Kruse O."/>
        </authorList>
    </citation>
    <scope>NUCLEOTIDE SEQUENCE [LARGE SCALE GENOMIC DNA]</scope>
    <source>
        <strain evidence="4 5">SAG 48.87</strain>
    </source>
</reference>
<dbReference type="Gene3D" id="3.30.710.10">
    <property type="entry name" value="Potassium Channel Kv1.1, Chain A"/>
    <property type="match status" value="1"/>
</dbReference>
<keyword evidence="5" id="KW-1185">Reference proteome</keyword>
<dbReference type="GeneID" id="25733982"/>
<comment type="pathway">
    <text evidence="1">Protein modification; protein ubiquitination.</text>
</comment>
<dbReference type="OrthoDB" id="29145at2759"/>
<evidence type="ECO:0000256" key="2">
    <source>
        <dbReference type="SAM" id="MobiDB-lite"/>
    </source>
</evidence>
<evidence type="ECO:0000313" key="4">
    <source>
        <dbReference type="EMBL" id="KIY91722.1"/>
    </source>
</evidence>
<evidence type="ECO:0000313" key="5">
    <source>
        <dbReference type="Proteomes" id="UP000054498"/>
    </source>
</evidence>
<accession>A0A0D2IUW4</accession>
<dbReference type="SUPFAM" id="SSF54695">
    <property type="entry name" value="POZ domain"/>
    <property type="match status" value="1"/>
</dbReference>
<dbReference type="SMART" id="SM00225">
    <property type="entry name" value="BTB"/>
    <property type="match status" value="1"/>
</dbReference>